<keyword evidence="1" id="KW-0472">Membrane</keyword>
<protein>
    <submittedName>
        <fullName evidence="2">Uncharacterized protein</fullName>
    </submittedName>
</protein>
<dbReference type="STRING" id="1764295.A0A5B8MIN0"/>
<feature type="transmembrane region" description="Helical" evidence="1">
    <location>
        <begin position="910"/>
        <end position="928"/>
    </location>
</feature>
<feature type="transmembrane region" description="Helical" evidence="1">
    <location>
        <begin position="132"/>
        <end position="152"/>
    </location>
</feature>
<feature type="transmembrane region" description="Helical" evidence="1">
    <location>
        <begin position="89"/>
        <end position="111"/>
    </location>
</feature>
<keyword evidence="3" id="KW-1185">Reference proteome</keyword>
<feature type="transmembrane region" description="Helical" evidence="1">
    <location>
        <begin position="471"/>
        <end position="491"/>
    </location>
</feature>
<feature type="transmembrane region" description="Helical" evidence="1">
    <location>
        <begin position="511"/>
        <end position="527"/>
    </location>
</feature>
<feature type="transmembrane region" description="Helical" evidence="1">
    <location>
        <begin position="388"/>
        <end position="407"/>
    </location>
</feature>
<organism evidence="2 3">
    <name type="scientific">Chloropicon primus</name>
    <dbReference type="NCBI Taxonomy" id="1764295"/>
    <lineage>
        <taxon>Eukaryota</taxon>
        <taxon>Viridiplantae</taxon>
        <taxon>Chlorophyta</taxon>
        <taxon>Chloropicophyceae</taxon>
        <taxon>Chloropicales</taxon>
        <taxon>Chloropicaceae</taxon>
        <taxon>Chloropicon</taxon>
    </lineage>
</organism>
<dbReference type="PANTHER" id="PTHR35313:SF1">
    <property type="entry name" value="NO EXINE FORMATION 1"/>
    <property type="match status" value="1"/>
</dbReference>
<feature type="transmembrane region" description="Helical" evidence="1">
    <location>
        <begin position="795"/>
        <end position="816"/>
    </location>
</feature>
<keyword evidence="1" id="KW-1133">Transmembrane helix</keyword>
<feature type="transmembrane region" description="Helical" evidence="1">
    <location>
        <begin position="744"/>
        <end position="762"/>
    </location>
</feature>
<gene>
    <name evidence="2" type="ORF">A3770_03p24420</name>
</gene>
<evidence type="ECO:0000313" key="2">
    <source>
        <dbReference type="EMBL" id="QDZ19924.1"/>
    </source>
</evidence>
<proteinExistence type="predicted"/>
<feature type="transmembrane region" description="Helical" evidence="1">
    <location>
        <begin position="677"/>
        <end position="695"/>
    </location>
</feature>
<name>A0A5B8MIN0_9CHLO</name>
<keyword evidence="1" id="KW-0812">Transmembrane</keyword>
<feature type="transmembrane region" description="Helical" evidence="1">
    <location>
        <begin position="443"/>
        <end position="464"/>
    </location>
</feature>
<reference evidence="2 3" key="1">
    <citation type="submission" date="2018-07" db="EMBL/GenBank/DDBJ databases">
        <title>The complete nuclear genome of the prasinophyte Chloropicon primus (CCMP1205).</title>
        <authorList>
            <person name="Pombert J.-F."/>
            <person name="Otis C."/>
            <person name="Turmel M."/>
            <person name="Lemieux C."/>
        </authorList>
    </citation>
    <scope>NUCLEOTIDE SEQUENCE [LARGE SCALE GENOMIC DNA]</scope>
    <source>
        <strain evidence="2 3">CCMP1205</strain>
    </source>
</reference>
<dbReference type="EMBL" id="CP031036">
    <property type="protein sequence ID" value="QDZ19924.1"/>
    <property type="molecule type" value="Genomic_DNA"/>
</dbReference>
<feature type="transmembrane region" description="Helical" evidence="1">
    <location>
        <begin position="320"/>
        <end position="342"/>
    </location>
</feature>
<dbReference type="AlphaFoldDB" id="A0A5B8MIN0"/>
<dbReference type="PANTHER" id="PTHR35313">
    <property type="entry name" value="NO EXINE FORMATION 1"/>
    <property type="match status" value="1"/>
</dbReference>
<feature type="transmembrane region" description="Helical" evidence="1">
    <location>
        <begin position="614"/>
        <end position="635"/>
    </location>
</feature>
<sequence length="1087" mass="115971">MTKFGTGAFRYNGNAGLALVPALAATLGFAHQMVAAVGIVGVLTTTILDLSGAKEATFFGVWVTLVMGFAGSVLAVLAGVDARARETVVSLEALFTLVAEAQLFTLVGFWATIQFKWVQVQHPAATLAMEKLVMTASPLVSLVLVAQGLIAAVGSGQAPFYCLACSLLLHKAFFSSPMPSSFVKGPARPGKKGGFEVGLVVQRDDAKVCTGALLAVPWLLYLVLHSPEIWPAASLASSATHLWSLLLLLGVPLMYLAVYSPRTTGAQRGGLLWWSGLSMDGVFAVRVALANVALVALVLGLEGRVVFRSFSQYIHLPAPWNYIAITLALSGGGAALVNFLIVSDSAKMKEKFDVNFSQTLEDNFAVLPSWVGVVFILSITAGCLALGMSTLALVAALTCAAGLVLFVESRLFRDYLVFVAGLTGTVAWFLRENFWYLDVTTGALRMTELCTLLTLCLVLSSLVPGIVICRLGGGGLLASVLVLQSVLLTYLERGMVFGSRLSRYDEGDFTYPPYLVLLTSGLGIGAVRTLQQSGKLGNLASWLLQCILAAKVSMLALHESHLVVPCTVVLMAVTAPVQLYRRAGRDAPAAWGRPGHHGRASSSGRIKMREWQGVCHAASIALAVLYARFTVFDVLQALLGSRPNEGLLVGSLLIGSSAACVPMLRAHFPFSQAGRRLVISVLASGLVIALVRPPMPIAGGARCPRLPFELCPRLWDSDHRPEHEADDVAIYGDLVQRREHWPKWLLVVAVISGLGSLGVGGGGRGGSDLLLRVSLALLSGAGIGSYISFELFPGYGLMQLVAGLTTCLCLLVLALVHMSRGTKAAFRLFLLLVLMLPASLGLTWACPPKRVETDDVRLYVDVERDLEADLRVGLLVSHVCYMMIVAFSIKLKLSGGINGRSRAEEARVGLIGNVATVETFVLWLLLFREGRQEGGGLTRSSYAVFMLCPILLLLNRDGLLFSGMREAQRYAPVAASVPLVLTSKAFGEILGGLGRRGGGGGGAWSVALNLASILLTLPNHLEFCKFLWRGGGLLGSVVTIVGTPLNLVAILATTLDEVRVQAIAGICFAVLQYFAERRREKRGMMIL</sequence>
<evidence type="ECO:0000256" key="1">
    <source>
        <dbReference type="SAM" id="Phobius"/>
    </source>
</evidence>
<feature type="transmembrane region" description="Helical" evidence="1">
    <location>
        <begin position="1033"/>
        <end position="1052"/>
    </location>
</feature>
<feature type="transmembrane region" description="Helical" evidence="1">
    <location>
        <begin position="56"/>
        <end position="77"/>
    </location>
</feature>
<dbReference type="OrthoDB" id="514438at2759"/>
<feature type="transmembrane region" description="Helical" evidence="1">
    <location>
        <begin position="769"/>
        <end position="789"/>
    </location>
</feature>
<feature type="transmembrane region" description="Helical" evidence="1">
    <location>
        <begin position="940"/>
        <end position="958"/>
    </location>
</feature>
<feature type="transmembrane region" description="Helical" evidence="1">
    <location>
        <begin position="1058"/>
        <end position="1075"/>
    </location>
</feature>
<dbReference type="Proteomes" id="UP000316726">
    <property type="component" value="Chromosome 3"/>
</dbReference>
<feature type="transmembrane region" description="Helical" evidence="1">
    <location>
        <begin position="208"/>
        <end position="227"/>
    </location>
</feature>
<accession>A0A5B8MIN0</accession>
<feature type="transmembrane region" description="Helical" evidence="1">
    <location>
        <begin position="271"/>
        <end position="300"/>
    </location>
</feature>
<feature type="transmembrane region" description="Helical" evidence="1">
    <location>
        <begin position="647"/>
        <end position="665"/>
    </location>
</feature>
<feature type="transmembrane region" description="Helical" evidence="1">
    <location>
        <begin position="239"/>
        <end position="259"/>
    </location>
</feature>
<feature type="transmembrane region" description="Helical" evidence="1">
    <location>
        <begin position="828"/>
        <end position="845"/>
    </location>
</feature>
<feature type="transmembrane region" description="Helical" evidence="1">
    <location>
        <begin position="870"/>
        <end position="889"/>
    </location>
</feature>
<feature type="transmembrane region" description="Helical" evidence="1">
    <location>
        <begin position="363"/>
        <end position="382"/>
    </location>
</feature>
<feature type="transmembrane region" description="Helical" evidence="1">
    <location>
        <begin position="414"/>
        <end position="431"/>
    </location>
</feature>
<evidence type="ECO:0000313" key="3">
    <source>
        <dbReference type="Proteomes" id="UP000316726"/>
    </source>
</evidence>
<feature type="transmembrane region" description="Helical" evidence="1">
    <location>
        <begin position="20"/>
        <end position="44"/>
    </location>
</feature>